<dbReference type="InterPro" id="IPR011759">
    <property type="entry name" value="Cyt_c_oxidase_su2_TM_dom"/>
</dbReference>
<dbReference type="InterPro" id="IPR045187">
    <property type="entry name" value="CcO_II"/>
</dbReference>
<keyword evidence="14 18" id="KW-0186">Copper</keyword>
<keyword evidence="6 18" id="KW-0679">Respiratory chain</keyword>
<keyword evidence="13 19" id="KW-1133">Transmembrane helix</keyword>
<evidence type="ECO:0000256" key="17">
    <source>
        <dbReference type="ARBA" id="ARBA00049512"/>
    </source>
</evidence>
<geneLocation type="mitochondrion" evidence="22"/>
<keyword evidence="9 18" id="KW-0999">Mitochondrion inner membrane</keyword>
<evidence type="ECO:0000256" key="5">
    <source>
        <dbReference type="ARBA" id="ARBA00022448"/>
    </source>
</evidence>
<evidence type="ECO:0000256" key="9">
    <source>
        <dbReference type="ARBA" id="ARBA00022792"/>
    </source>
</evidence>
<dbReference type="PANTHER" id="PTHR22888:SF9">
    <property type="entry name" value="CYTOCHROME C OXIDASE SUBUNIT 2"/>
    <property type="match status" value="1"/>
</dbReference>
<dbReference type="PROSITE" id="PS50999">
    <property type="entry name" value="COX2_TM"/>
    <property type="match status" value="1"/>
</dbReference>
<keyword evidence="8 18" id="KW-0479">Metal-binding</keyword>
<dbReference type="InterPro" id="IPR001505">
    <property type="entry name" value="Copper_CuA"/>
</dbReference>
<dbReference type="GO" id="GO:0005743">
    <property type="term" value="C:mitochondrial inner membrane"/>
    <property type="evidence" value="ECO:0007669"/>
    <property type="project" value="UniProtKB-SubCell"/>
</dbReference>
<comment type="catalytic activity">
    <reaction evidence="17">
        <text>4 Fe(II)-[cytochrome c] + O2 + 8 H(+)(in) = 4 Fe(III)-[cytochrome c] + 2 H2O + 4 H(+)(out)</text>
        <dbReference type="Rhea" id="RHEA:11436"/>
        <dbReference type="Rhea" id="RHEA-COMP:10350"/>
        <dbReference type="Rhea" id="RHEA-COMP:14399"/>
        <dbReference type="ChEBI" id="CHEBI:15377"/>
        <dbReference type="ChEBI" id="CHEBI:15378"/>
        <dbReference type="ChEBI" id="CHEBI:15379"/>
        <dbReference type="ChEBI" id="CHEBI:29033"/>
        <dbReference type="ChEBI" id="CHEBI:29034"/>
        <dbReference type="EC" id="7.1.1.9"/>
    </reaction>
    <physiologicalReaction direction="left-to-right" evidence="17">
        <dbReference type="Rhea" id="RHEA:11437"/>
    </physiologicalReaction>
</comment>
<evidence type="ECO:0000256" key="1">
    <source>
        <dbReference type="ARBA" id="ARBA00004448"/>
    </source>
</evidence>
<evidence type="ECO:0000256" key="4">
    <source>
        <dbReference type="ARBA" id="ARBA00015946"/>
    </source>
</evidence>
<feature type="domain" description="Cytochrome oxidase subunit II transmembrane region profile" evidence="21">
    <location>
        <begin position="1"/>
        <end position="91"/>
    </location>
</feature>
<evidence type="ECO:0000256" key="19">
    <source>
        <dbReference type="SAM" id="Phobius"/>
    </source>
</evidence>
<keyword evidence="16 18" id="KW-0472">Membrane</keyword>
<dbReference type="GO" id="GO:0042773">
    <property type="term" value="P:ATP synthesis coupled electron transport"/>
    <property type="evidence" value="ECO:0007669"/>
    <property type="project" value="TreeGrafter"/>
</dbReference>
<comment type="subunit">
    <text evidence="3">Component of the cytochrome c oxidase (complex IV, CIV), a multisubunit enzyme composed of a catalytic core of 3 subunits and several supernumerary subunits. The complex exists as a monomer or a dimer and forms supercomplexes (SCs) in the inner mitochondrial membrane with ubiquinol-cytochrome c oxidoreductase (cytochrome b-c1 complex, complex III, CIII).</text>
</comment>
<dbReference type="CDD" id="cd13912">
    <property type="entry name" value="CcO_II_C"/>
    <property type="match status" value="1"/>
</dbReference>
<comment type="similarity">
    <text evidence="2 18">Belongs to the cytochrome c oxidase subunit 2 family.</text>
</comment>
<keyword evidence="15 18" id="KW-0496">Mitochondrion</keyword>
<dbReference type="GO" id="GO:0004129">
    <property type="term" value="F:cytochrome-c oxidase activity"/>
    <property type="evidence" value="ECO:0007669"/>
    <property type="project" value="UniProtKB-EC"/>
</dbReference>
<comment type="function">
    <text evidence="18">Component of the cytochrome c oxidase, the last enzyme in the mitochondrial electron transport chain which drives oxidative phosphorylation. The respiratory chain contains 3 multisubunit complexes succinate dehydrogenase (complex II, CII), ubiquinol-cytochrome c oxidoreductase (cytochrome b-c1 complex, complex III, CIII) and cytochrome c oxidase (complex IV, CIV), that cooperate to transfer electrons derived from NADH and succinate to molecular oxygen, creating an electrochemical gradient over the inner membrane that drives transmembrane transport and the ATP synthase. Cytochrome c oxidase is the component of the respiratory chain that catalyzes the reduction of oxygen to water. Electrons originating from reduced cytochrome c in the intermembrane space (IMS) are transferred via the dinuclear copper A center (CU(A)) of subunit 2 and heme A of subunit 1 to the active site in subunit 1, a binuclear center (BNC) formed by heme A3 and copper B (CU(B)). The BNC reduces molecular oxygen to 2 water molecules using 4 electrons from cytochrome c in the IMS and 4 protons from the mitochondrial matrix.</text>
</comment>
<sequence length="225" mass="26067">MATWSNYMILDAMSPLMEQLMIFHDHTMMIIVMILMMVVYMMVTMLTNKYINKSLLEGQTIEIIWTILPTFTLIFIAAPSLNLLYLIDEINSPSISVKTIGHQWYWTYELSEFQKEYDSYMTPAKEMGKFNFRSLDTDNQLVLPFKSKIRMLITSTDVIHSWTIQSLGLKMDATPGRVNQMMLLINYPGIFFGQCSEICGMNHSFMPTSIESITPSGFIKWIMTL</sequence>
<organism evidence="22">
    <name type="scientific">Erotides cosnardi</name>
    <dbReference type="NCBI Taxonomy" id="2026643"/>
    <lineage>
        <taxon>Eukaryota</taxon>
        <taxon>Metazoa</taxon>
        <taxon>Ecdysozoa</taxon>
        <taxon>Arthropoda</taxon>
        <taxon>Hexapoda</taxon>
        <taxon>Insecta</taxon>
        <taxon>Pterygota</taxon>
        <taxon>Neoptera</taxon>
        <taxon>Endopterygota</taxon>
        <taxon>Coleoptera</taxon>
        <taxon>Polyphaga</taxon>
        <taxon>Elateriformia</taxon>
        <taxon>Elateroidea</taxon>
        <taxon>Lycidae</taxon>
        <taxon>Erotinae</taxon>
        <taxon>Erotides</taxon>
    </lineage>
</organism>
<evidence type="ECO:0000256" key="18">
    <source>
        <dbReference type="RuleBase" id="RU000457"/>
    </source>
</evidence>
<evidence type="ECO:0000256" key="2">
    <source>
        <dbReference type="ARBA" id="ARBA00007866"/>
    </source>
</evidence>
<dbReference type="SUPFAM" id="SSF49503">
    <property type="entry name" value="Cupredoxins"/>
    <property type="match status" value="1"/>
</dbReference>
<evidence type="ECO:0000256" key="16">
    <source>
        <dbReference type="ARBA" id="ARBA00023136"/>
    </source>
</evidence>
<evidence type="ECO:0000259" key="21">
    <source>
        <dbReference type="PROSITE" id="PS50999"/>
    </source>
</evidence>
<dbReference type="PRINTS" id="PR01166">
    <property type="entry name" value="CYCOXIDASEII"/>
</dbReference>
<dbReference type="PANTHER" id="PTHR22888">
    <property type="entry name" value="CYTOCHROME C OXIDASE, SUBUNIT II"/>
    <property type="match status" value="1"/>
</dbReference>
<dbReference type="InterPro" id="IPR034210">
    <property type="entry name" value="CcO_II_C"/>
</dbReference>
<keyword evidence="10" id="KW-0460">Magnesium</keyword>
<evidence type="ECO:0000256" key="10">
    <source>
        <dbReference type="ARBA" id="ARBA00022842"/>
    </source>
</evidence>
<dbReference type="EMBL" id="KX087336">
    <property type="protein sequence ID" value="ARH55164.1"/>
    <property type="molecule type" value="Genomic_DNA"/>
</dbReference>
<evidence type="ECO:0000256" key="11">
    <source>
        <dbReference type="ARBA" id="ARBA00022967"/>
    </source>
</evidence>
<keyword evidence="11" id="KW-1278">Translocase</keyword>
<reference evidence="22" key="1">
    <citation type="submission" date="2016-04" db="EMBL/GenBank/DDBJ databases">
        <title>Mitochondria of beetle species.</title>
        <authorList>
            <person name="Hunter A."/>
            <person name="Moriniere J."/>
            <person name="Tang P."/>
            <person name="Linard B."/>
            <person name="Crampton-Platt A."/>
            <person name="Vogler A.P."/>
        </authorList>
    </citation>
    <scope>NUCLEOTIDE SEQUENCE</scope>
</reference>
<dbReference type="InterPro" id="IPR002429">
    <property type="entry name" value="CcO_II-like_C"/>
</dbReference>
<evidence type="ECO:0000256" key="6">
    <source>
        <dbReference type="ARBA" id="ARBA00022660"/>
    </source>
</evidence>
<dbReference type="InterPro" id="IPR036257">
    <property type="entry name" value="Cyt_c_oxidase_su2_TM_sf"/>
</dbReference>
<evidence type="ECO:0000256" key="12">
    <source>
        <dbReference type="ARBA" id="ARBA00022982"/>
    </source>
</evidence>
<dbReference type="PROSITE" id="PS50857">
    <property type="entry name" value="COX2_CUA"/>
    <property type="match status" value="1"/>
</dbReference>
<dbReference type="GO" id="GO:0005507">
    <property type="term" value="F:copper ion binding"/>
    <property type="evidence" value="ECO:0007669"/>
    <property type="project" value="InterPro"/>
</dbReference>
<dbReference type="Gene3D" id="2.60.40.420">
    <property type="entry name" value="Cupredoxins - blue copper proteins"/>
    <property type="match status" value="1"/>
</dbReference>
<name>A0A343C558_9COLE</name>
<evidence type="ECO:0000256" key="7">
    <source>
        <dbReference type="ARBA" id="ARBA00022692"/>
    </source>
</evidence>
<feature type="transmembrane region" description="Helical" evidence="19">
    <location>
        <begin position="63"/>
        <end position="87"/>
    </location>
</feature>
<keyword evidence="5 18" id="KW-0813">Transport</keyword>
<evidence type="ECO:0000256" key="8">
    <source>
        <dbReference type="ARBA" id="ARBA00022723"/>
    </source>
</evidence>
<evidence type="ECO:0000259" key="20">
    <source>
        <dbReference type="PROSITE" id="PS50857"/>
    </source>
</evidence>
<evidence type="ECO:0000256" key="15">
    <source>
        <dbReference type="ARBA" id="ARBA00023128"/>
    </source>
</evidence>
<evidence type="ECO:0000256" key="14">
    <source>
        <dbReference type="ARBA" id="ARBA00023008"/>
    </source>
</evidence>
<evidence type="ECO:0000256" key="13">
    <source>
        <dbReference type="ARBA" id="ARBA00022989"/>
    </source>
</evidence>
<accession>A0A343C558</accession>
<keyword evidence="7 18" id="KW-0812">Transmembrane</keyword>
<comment type="subcellular location">
    <subcellularLocation>
        <location evidence="1 18">Mitochondrion inner membrane</location>
        <topology evidence="1 18">Multi-pass membrane protein</topology>
    </subcellularLocation>
</comment>
<dbReference type="Gene3D" id="1.10.287.90">
    <property type="match status" value="1"/>
</dbReference>
<dbReference type="FunFam" id="2.60.40.420:FF:000001">
    <property type="entry name" value="Cytochrome c oxidase subunit 2"/>
    <property type="match status" value="1"/>
</dbReference>
<keyword evidence="12 18" id="KW-0249">Electron transport</keyword>
<dbReference type="PROSITE" id="PS00078">
    <property type="entry name" value="COX2"/>
    <property type="match status" value="1"/>
</dbReference>
<dbReference type="Pfam" id="PF00116">
    <property type="entry name" value="COX2"/>
    <property type="match status" value="1"/>
</dbReference>
<dbReference type="AlphaFoldDB" id="A0A343C558"/>
<dbReference type="SUPFAM" id="SSF81464">
    <property type="entry name" value="Cytochrome c oxidase subunit II-like, transmembrane region"/>
    <property type="match status" value="1"/>
</dbReference>
<dbReference type="InterPro" id="IPR008972">
    <property type="entry name" value="Cupredoxin"/>
</dbReference>
<feature type="transmembrane region" description="Helical" evidence="19">
    <location>
        <begin position="20"/>
        <end position="43"/>
    </location>
</feature>
<comment type="cofactor">
    <cofactor evidence="18">
        <name>Cu cation</name>
        <dbReference type="ChEBI" id="CHEBI:23378"/>
    </cofactor>
    <text evidence="18">Binds a copper A center.</text>
</comment>
<proteinExistence type="inferred from homology"/>
<protein>
    <recommendedName>
        <fullName evidence="4 18">Cytochrome c oxidase subunit 2</fullName>
    </recommendedName>
</protein>
<gene>
    <name evidence="22" type="primary">cox2</name>
</gene>
<evidence type="ECO:0000256" key="3">
    <source>
        <dbReference type="ARBA" id="ARBA00011164"/>
    </source>
</evidence>
<feature type="domain" description="Cytochrome oxidase subunit II copper A binding" evidence="20">
    <location>
        <begin position="92"/>
        <end position="224"/>
    </location>
</feature>
<evidence type="ECO:0000313" key="22">
    <source>
        <dbReference type="EMBL" id="ARH55164.1"/>
    </source>
</evidence>
<dbReference type="Pfam" id="PF02790">
    <property type="entry name" value="COX2_TM"/>
    <property type="match status" value="1"/>
</dbReference>